<evidence type="ECO:0000256" key="4">
    <source>
        <dbReference type="PROSITE-ProRule" id="PRU00409"/>
    </source>
</evidence>
<proteinExistence type="inferred from homology"/>
<sequence>MPCYFLNGTLLAEPNCEQNLIMTNKIRVGVFFGGQAREREISYLGGKTAFEHIDKAIFEPVPIFVDSLGHFIQINPELLYEDSIRDFFPSKNLNRGFRVYIESLGELNETQLYKLIYKVGKQVQPTDFSNLMDFAFVIMHGPQAEDGAIQGLLEWYGIPYMGPGLMGSAVGIDKPMQNKLLSLVTGQKKKMVTFTRDEWQVADRSKLFTDLINNIGFPFVVKAPHQGSSIGVAIVRKRSLEEFTKAIQQCFFETTFLKREWEKMTDRQKRHLMEKTSNLDEGIGFPLYVNGKILHHPAELMEELDALLFTLDSVTAISANAEDHVMIEEFVVGQEFSCGVIQHDDGTALALPPTEIYGEIQTFDFKSKYKSNVTKKRIPVETSIENLNKIHDNLLKAFNNLGFSVVTRIDGFLTPDSRVLLHDPNTLPGMSPASLIFKQMAEIGLTVTQSITYFVRQSIRERIRSGKNTVALRNLLEKIDSLIEGRVSAHRKKVAIIFGETDEEYKTAQRKLGEYASSVAYEPVCVCAARNGQMYKIPVNLMFKADIQDFGQNIGKSKHPFIAEIIRKAEKITNKYAGSFDTQVKKLSETELAESVQFIFQCDSDTLVEL</sequence>
<dbReference type="EMBL" id="CP002961">
    <property type="protein sequence ID" value="AFK04639.1"/>
    <property type="molecule type" value="Genomic_DNA"/>
</dbReference>
<organism evidence="6 7">
    <name type="scientific">Emticicia oligotrophica (strain DSM 17448 / CIP 109782 / MTCC 6937 / GPTSA100-15)</name>
    <dbReference type="NCBI Taxonomy" id="929562"/>
    <lineage>
        <taxon>Bacteria</taxon>
        <taxon>Pseudomonadati</taxon>
        <taxon>Bacteroidota</taxon>
        <taxon>Cytophagia</taxon>
        <taxon>Cytophagales</taxon>
        <taxon>Leadbetterellaceae</taxon>
        <taxon>Emticicia</taxon>
    </lineage>
</organism>
<evidence type="ECO:0000313" key="6">
    <source>
        <dbReference type="EMBL" id="AFK04639.1"/>
    </source>
</evidence>
<dbReference type="Gene3D" id="3.40.50.20">
    <property type="match status" value="1"/>
</dbReference>
<dbReference type="PROSITE" id="PS50975">
    <property type="entry name" value="ATP_GRASP"/>
    <property type="match status" value="1"/>
</dbReference>
<feature type="domain" description="ATP-grasp" evidence="5">
    <location>
        <begin position="254"/>
        <end position="456"/>
    </location>
</feature>
<reference evidence="6 7" key="1">
    <citation type="submission" date="2011-07" db="EMBL/GenBank/DDBJ databases">
        <title>The complete genome of chromosome of Emticicia oligotrophica DSM 17448.</title>
        <authorList>
            <consortium name="US DOE Joint Genome Institute (JGI-PGF)"/>
            <person name="Lucas S."/>
            <person name="Han J."/>
            <person name="Lapidus A."/>
            <person name="Bruce D."/>
            <person name="Goodwin L."/>
            <person name="Pitluck S."/>
            <person name="Peters L."/>
            <person name="Kyrpides N."/>
            <person name="Mavromatis K."/>
            <person name="Ivanova N."/>
            <person name="Ovchinnikova G."/>
            <person name="Teshima H."/>
            <person name="Detter J.C."/>
            <person name="Tapia R."/>
            <person name="Han C."/>
            <person name="Land M."/>
            <person name="Hauser L."/>
            <person name="Markowitz V."/>
            <person name="Cheng J.-F."/>
            <person name="Hugenholtz P."/>
            <person name="Woyke T."/>
            <person name="Wu D."/>
            <person name="Tindall B."/>
            <person name="Pomrenke H."/>
            <person name="Brambilla E."/>
            <person name="Klenk H.-P."/>
            <person name="Eisen J.A."/>
        </authorList>
    </citation>
    <scope>NUCLEOTIDE SEQUENCE [LARGE SCALE GENOMIC DNA]</scope>
    <source>
        <strain evidence="6 7">DSM 17448</strain>
    </source>
</reference>
<keyword evidence="4" id="KW-0547">Nucleotide-binding</keyword>
<keyword evidence="7" id="KW-1185">Reference proteome</keyword>
<dbReference type="GO" id="GO:0016874">
    <property type="term" value="F:ligase activity"/>
    <property type="evidence" value="ECO:0007669"/>
    <property type="project" value="UniProtKB-KW"/>
</dbReference>
<keyword evidence="3" id="KW-0961">Cell wall biogenesis/degradation</keyword>
<dbReference type="Gene3D" id="3.30.1490.20">
    <property type="entry name" value="ATP-grasp fold, A domain"/>
    <property type="match status" value="1"/>
</dbReference>
<dbReference type="PANTHER" id="PTHR23132:SF23">
    <property type="entry name" value="D-ALANINE--D-ALANINE LIGASE B"/>
    <property type="match status" value="1"/>
</dbReference>
<evidence type="ECO:0000313" key="7">
    <source>
        <dbReference type="Proteomes" id="UP000002875"/>
    </source>
</evidence>
<evidence type="ECO:0000256" key="3">
    <source>
        <dbReference type="ARBA" id="ARBA00023316"/>
    </source>
</evidence>
<dbReference type="Pfam" id="PF01820">
    <property type="entry name" value="Dala_Dala_lig_N"/>
    <property type="match status" value="1"/>
</dbReference>
<protein>
    <submittedName>
        <fullName evidence="6">D-alanine--D-alanine ligase domain protein</fullName>
    </submittedName>
</protein>
<keyword evidence="4" id="KW-0067">ATP-binding</keyword>
<dbReference type="Gene3D" id="3.30.470.20">
    <property type="entry name" value="ATP-grasp fold, B domain"/>
    <property type="match status" value="1"/>
</dbReference>
<dbReference type="InterPro" id="IPR016185">
    <property type="entry name" value="PreATP-grasp_dom_sf"/>
</dbReference>
<dbReference type="InterPro" id="IPR011095">
    <property type="entry name" value="Dala_Dala_lig_C"/>
</dbReference>
<keyword evidence="2 6" id="KW-0436">Ligase</keyword>
<dbReference type="SUPFAM" id="SSF52440">
    <property type="entry name" value="PreATP-grasp domain"/>
    <property type="match status" value="1"/>
</dbReference>
<name>A0ABM5N5A1_EMTOG</name>
<evidence type="ECO:0000259" key="5">
    <source>
        <dbReference type="PROSITE" id="PS50975"/>
    </source>
</evidence>
<dbReference type="InterPro" id="IPR011761">
    <property type="entry name" value="ATP-grasp"/>
</dbReference>
<dbReference type="SUPFAM" id="SSF56059">
    <property type="entry name" value="Glutathione synthetase ATP-binding domain-like"/>
    <property type="match status" value="1"/>
</dbReference>
<dbReference type="InterPro" id="IPR013815">
    <property type="entry name" value="ATP_grasp_subdomain_1"/>
</dbReference>
<gene>
    <name evidence="6" type="ordered locus">Emtol_3511</name>
</gene>
<dbReference type="Pfam" id="PF07478">
    <property type="entry name" value="Dala_Dala_lig_C"/>
    <property type="match status" value="2"/>
</dbReference>
<dbReference type="Proteomes" id="UP000002875">
    <property type="component" value="Chromosome"/>
</dbReference>
<dbReference type="InterPro" id="IPR011127">
    <property type="entry name" value="Dala_Dala_lig_N"/>
</dbReference>
<evidence type="ECO:0000256" key="1">
    <source>
        <dbReference type="ARBA" id="ARBA00010871"/>
    </source>
</evidence>
<evidence type="ECO:0000256" key="2">
    <source>
        <dbReference type="ARBA" id="ARBA00022598"/>
    </source>
</evidence>
<accession>A0ABM5N5A1</accession>
<dbReference type="PANTHER" id="PTHR23132">
    <property type="entry name" value="D-ALANINE--D-ALANINE LIGASE"/>
    <property type="match status" value="1"/>
</dbReference>
<comment type="similarity">
    <text evidence="1">Belongs to the D-alanine--D-alanine ligase family.</text>
</comment>